<dbReference type="OrthoDB" id="597632at2"/>
<feature type="region of interest" description="Disordered" evidence="1">
    <location>
        <begin position="27"/>
        <end position="57"/>
    </location>
</feature>
<evidence type="ECO:0000256" key="2">
    <source>
        <dbReference type="SAM" id="SignalP"/>
    </source>
</evidence>
<accession>A0A1H1Y7F5</accession>
<dbReference type="Proteomes" id="UP000199103">
    <property type="component" value="Chromosome I"/>
</dbReference>
<evidence type="ECO:0000313" key="3">
    <source>
        <dbReference type="EMBL" id="SDT17357.1"/>
    </source>
</evidence>
<dbReference type="PANTHER" id="PTHR39335:SF1">
    <property type="entry name" value="BLL4220 PROTEIN"/>
    <property type="match status" value="1"/>
</dbReference>
<dbReference type="InterPro" id="IPR005297">
    <property type="entry name" value="Lipoprotein_repeat"/>
</dbReference>
<dbReference type="Pfam" id="PF03640">
    <property type="entry name" value="Lipoprotein_15"/>
    <property type="match status" value="2"/>
</dbReference>
<keyword evidence="4" id="KW-1185">Reference proteome</keyword>
<gene>
    <name evidence="3" type="ORF">SAMN04489812_4434</name>
</gene>
<feature type="chain" id="PRO_5009266271" evidence="2">
    <location>
        <begin position="25"/>
        <end position="178"/>
    </location>
</feature>
<sequence>MPVPHSVRLAVLGLPLLLAACSSAQQPAATKPAPSSPAASTPAASTPAPKAQGSASIMTGSVSQGTVVVDGKGMTAYIFTKDKQGSDKSNCTGDCLAAWPPITSKTADPTAEGVTGTVDTIRSLDGTYQVTVDGWPLYTYVKDKAAGDSTGQGVGGVWYMIKPDGSRISGSEPDLGGY</sequence>
<protein>
    <submittedName>
        <fullName evidence="3">Predicted lipoprotein with conserved Yx(FWY)xxD motif</fullName>
    </submittedName>
</protein>
<feature type="compositionally biased region" description="Low complexity" evidence="1">
    <location>
        <begin position="27"/>
        <end position="52"/>
    </location>
</feature>
<dbReference type="EMBL" id="LT629772">
    <property type="protein sequence ID" value="SDT17357.1"/>
    <property type="molecule type" value="Genomic_DNA"/>
</dbReference>
<evidence type="ECO:0000256" key="1">
    <source>
        <dbReference type="SAM" id="MobiDB-lite"/>
    </source>
</evidence>
<dbReference type="PANTHER" id="PTHR39335">
    <property type="entry name" value="BLL4220 PROTEIN"/>
    <property type="match status" value="1"/>
</dbReference>
<feature type="signal peptide" evidence="2">
    <location>
        <begin position="1"/>
        <end position="24"/>
    </location>
</feature>
<dbReference type="STRING" id="630515.SAMN04489812_4434"/>
<organism evidence="3 4">
    <name type="scientific">Microlunatus soli</name>
    <dbReference type="NCBI Taxonomy" id="630515"/>
    <lineage>
        <taxon>Bacteria</taxon>
        <taxon>Bacillati</taxon>
        <taxon>Actinomycetota</taxon>
        <taxon>Actinomycetes</taxon>
        <taxon>Propionibacteriales</taxon>
        <taxon>Propionibacteriaceae</taxon>
        <taxon>Microlunatus</taxon>
    </lineage>
</organism>
<evidence type="ECO:0000313" key="4">
    <source>
        <dbReference type="Proteomes" id="UP000199103"/>
    </source>
</evidence>
<dbReference type="AlphaFoldDB" id="A0A1H1Y7F5"/>
<proteinExistence type="predicted"/>
<reference evidence="3 4" key="1">
    <citation type="submission" date="2016-10" db="EMBL/GenBank/DDBJ databases">
        <authorList>
            <person name="de Groot N.N."/>
        </authorList>
    </citation>
    <scope>NUCLEOTIDE SEQUENCE [LARGE SCALE GENOMIC DNA]</scope>
    <source>
        <strain evidence="3 4">DSM 21800</strain>
    </source>
</reference>
<keyword evidence="3" id="KW-0449">Lipoprotein</keyword>
<name>A0A1H1Y7F5_9ACTN</name>
<keyword evidence="2" id="KW-0732">Signal</keyword>
<dbReference type="GO" id="GO:0043448">
    <property type="term" value="P:alkane catabolic process"/>
    <property type="evidence" value="ECO:0007669"/>
    <property type="project" value="TreeGrafter"/>
</dbReference>